<keyword evidence="2" id="KW-0812">Transmembrane</keyword>
<accession>A0ABN2EWQ1</accession>
<feature type="region of interest" description="Disordered" evidence="1">
    <location>
        <begin position="106"/>
        <end position="173"/>
    </location>
</feature>
<evidence type="ECO:0000313" key="3">
    <source>
        <dbReference type="EMBL" id="GAA1620217.1"/>
    </source>
</evidence>
<feature type="transmembrane region" description="Helical" evidence="2">
    <location>
        <begin position="6"/>
        <end position="24"/>
    </location>
</feature>
<evidence type="ECO:0000313" key="4">
    <source>
        <dbReference type="Proteomes" id="UP001500064"/>
    </source>
</evidence>
<dbReference type="RefSeq" id="WP_346102669.1">
    <property type="nucleotide sequence ID" value="NZ_BAAAMU010000008.1"/>
</dbReference>
<dbReference type="EMBL" id="BAAAMU010000008">
    <property type="protein sequence ID" value="GAA1620217.1"/>
    <property type="molecule type" value="Genomic_DNA"/>
</dbReference>
<keyword evidence="4" id="KW-1185">Reference proteome</keyword>
<feature type="compositionally biased region" description="Low complexity" evidence="1">
    <location>
        <begin position="164"/>
        <end position="173"/>
    </location>
</feature>
<evidence type="ECO:0000256" key="1">
    <source>
        <dbReference type="SAM" id="MobiDB-lite"/>
    </source>
</evidence>
<name>A0ABN2EWQ1_9ACTN</name>
<sequence>MSYIINIITMIVMVLLLLGGAILMATRRAEHGRGSVLGMIGCVVLLIGVVINGVFILMAPNLIRSLGFDQYGPIALVMNLLSLLIQVSGTGLLIFGVIARRNPPQQAAQHAQQAPHAWQQQPDWQQGYQQQGYQQQGPPQPQQQPGWQPQHPHQPQHPQPQPPYGEGQPPAHG</sequence>
<evidence type="ECO:0000256" key="2">
    <source>
        <dbReference type="SAM" id="Phobius"/>
    </source>
</evidence>
<reference evidence="3 4" key="1">
    <citation type="journal article" date="2019" name="Int. J. Syst. Evol. Microbiol.">
        <title>The Global Catalogue of Microorganisms (GCM) 10K type strain sequencing project: providing services to taxonomists for standard genome sequencing and annotation.</title>
        <authorList>
            <consortium name="The Broad Institute Genomics Platform"/>
            <consortium name="The Broad Institute Genome Sequencing Center for Infectious Disease"/>
            <person name="Wu L."/>
            <person name="Ma J."/>
        </authorList>
    </citation>
    <scope>NUCLEOTIDE SEQUENCE [LARGE SCALE GENOMIC DNA]</scope>
    <source>
        <strain evidence="3 4">JCM 13929</strain>
    </source>
</reference>
<protein>
    <submittedName>
        <fullName evidence="3">Uncharacterized protein</fullName>
    </submittedName>
</protein>
<gene>
    <name evidence="3" type="ORF">GCM10009733_015820</name>
</gene>
<proteinExistence type="predicted"/>
<feature type="transmembrane region" description="Helical" evidence="2">
    <location>
        <begin position="36"/>
        <end position="59"/>
    </location>
</feature>
<keyword evidence="2" id="KW-0472">Membrane</keyword>
<feature type="compositionally biased region" description="Low complexity" evidence="1">
    <location>
        <begin position="106"/>
        <end position="153"/>
    </location>
</feature>
<keyword evidence="2" id="KW-1133">Transmembrane helix</keyword>
<dbReference type="Proteomes" id="UP001500064">
    <property type="component" value="Unassembled WGS sequence"/>
</dbReference>
<comment type="caution">
    <text evidence="3">The sequence shown here is derived from an EMBL/GenBank/DDBJ whole genome shotgun (WGS) entry which is preliminary data.</text>
</comment>
<organism evidence="3 4">
    <name type="scientific">Nonomuraea maheshkhaliensis</name>
    <dbReference type="NCBI Taxonomy" id="419590"/>
    <lineage>
        <taxon>Bacteria</taxon>
        <taxon>Bacillati</taxon>
        <taxon>Actinomycetota</taxon>
        <taxon>Actinomycetes</taxon>
        <taxon>Streptosporangiales</taxon>
        <taxon>Streptosporangiaceae</taxon>
        <taxon>Nonomuraea</taxon>
    </lineage>
</organism>
<feature type="transmembrane region" description="Helical" evidence="2">
    <location>
        <begin position="71"/>
        <end position="99"/>
    </location>
</feature>